<dbReference type="PANTHER" id="PTHR35010">
    <property type="entry name" value="BLL4672 PROTEIN-RELATED"/>
    <property type="match status" value="1"/>
</dbReference>
<evidence type="ECO:0000259" key="1">
    <source>
        <dbReference type="PROSITE" id="PS50943"/>
    </source>
</evidence>
<evidence type="ECO:0000313" key="3">
    <source>
        <dbReference type="Proteomes" id="UP001501710"/>
    </source>
</evidence>
<gene>
    <name evidence="2" type="ORF">GCM10022254_77310</name>
</gene>
<accession>A0ABP8CSA9</accession>
<organism evidence="2 3">
    <name type="scientific">Actinomadura meridiana</name>
    <dbReference type="NCBI Taxonomy" id="559626"/>
    <lineage>
        <taxon>Bacteria</taxon>
        <taxon>Bacillati</taxon>
        <taxon>Actinomycetota</taxon>
        <taxon>Actinomycetes</taxon>
        <taxon>Streptosporangiales</taxon>
        <taxon>Thermomonosporaceae</taxon>
        <taxon>Actinomadura</taxon>
    </lineage>
</organism>
<dbReference type="Pfam" id="PF17765">
    <property type="entry name" value="MLTR_LBD"/>
    <property type="match status" value="1"/>
</dbReference>
<proteinExistence type="predicted"/>
<reference evidence="3" key="1">
    <citation type="journal article" date="2019" name="Int. J. Syst. Evol. Microbiol.">
        <title>The Global Catalogue of Microorganisms (GCM) 10K type strain sequencing project: providing services to taxonomists for standard genome sequencing and annotation.</title>
        <authorList>
            <consortium name="The Broad Institute Genomics Platform"/>
            <consortium name="The Broad Institute Genome Sequencing Center for Infectious Disease"/>
            <person name="Wu L."/>
            <person name="Ma J."/>
        </authorList>
    </citation>
    <scope>NUCLEOTIDE SEQUENCE [LARGE SCALE GENOMIC DNA]</scope>
    <source>
        <strain evidence="3">JCM 17440</strain>
    </source>
</reference>
<dbReference type="PANTHER" id="PTHR35010:SF2">
    <property type="entry name" value="BLL4672 PROTEIN"/>
    <property type="match status" value="1"/>
</dbReference>
<dbReference type="SMART" id="SM00530">
    <property type="entry name" value="HTH_XRE"/>
    <property type="match status" value="1"/>
</dbReference>
<dbReference type="PROSITE" id="PS50943">
    <property type="entry name" value="HTH_CROC1"/>
    <property type="match status" value="1"/>
</dbReference>
<dbReference type="InterPro" id="IPR001387">
    <property type="entry name" value="Cro/C1-type_HTH"/>
</dbReference>
<dbReference type="Proteomes" id="UP001501710">
    <property type="component" value="Unassembled WGS sequence"/>
</dbReference>
<dbReference type="Gene3D" id="1.10.260.40">
    <property type="entry name" value="lambda repressor-like DNA-binding domains"/>
    <property type="match status" value="1"/>
</dbReference>
<keyword evidence="3" id="KW-1185">Reference proteome</keyword>
<dbReference type="InterPro" id="IPR041413">
    <property type="entry name" value="MLTR_LBD"/>
</dbReference>
<evidence type="ECO:0000313" key="2">
    <source>
        <dbReference type="EMBL" id="GAA4242821.1"/>
    </source>
</evidence>
<dbReference type="Pfam" id="PF13560">
    <property type="entry name" value="HTH_31"/>
    <property type="match status" value="1"/>
</dbReference>
<dbReference type="EMBL" id="BAABAS010000035">
    <property type="protein sequence ID" value="GAA4242821.1"/>
    <property type="molecule type" value="Genomic_DNA"/>
</dbReference>
<dbReference type="Gene3D" id="3.30.450.180">
    <property type="match status" value="1"/>
</dbReference>
<feature type="domain" description="HTH cro/C1-type" evidence="1">
    <location>
        <begin position="41"/>
        <end position="88"/>
    </location>
</feature>
<protein>
    <submittedName>
        <fullName evidence="2">Helix-turn-helix transcriptional regulator</fullName>
    </submittedName>
</protein>
<comment type="caution">
    <text evidence="2">The sequence shown here is derived from an EMBL/GenBank/DDBJ whole genome shotgun (WGS) entry which is preliminary data.</text>
</comment>
<name>A0ABP8CSA9_9ACTN</name>
<sequence length="287" mass="32408">MSDILDGMDRQQLAEFLRSRRARVQPVDVGLPTGTRRRTPGLRREEVAQLAGMSVDYYIRLEQGRGPHPSRQILRALARALRLTSRESDHLHQLAGQAPEPPSAMSHDVPAGILHLLERLDDTPAYVLNARYDILAWNAMAAALLTDFAAKDPCDRNVVRWLFLGPAIERYDTDDYISRLARESVANLRTASGRYPDDRGLAQLIAEVSARNPLFARLWDEGEVGVEHNNRKRIRHPVVGELEVHFDVLYVPERDQRVVLYTTTPGTPSHESMKLLRVVGTQDLASR</sequence>
<dbReference type="SUPFAM" id="SSF47413">
    <property type="entry name" value="lambda repressor-like DNA-binding domains"/>
    <property type="match status" value="1"/>
</dbReference>
<dbReference type="InterPro" id="IPR010982">
    <property type="entry name" value="Lambda_DNA-bd_dom_sf"/>
</dbReference>
<dbReference type="CDD" id="cd00093">
    <property type="entry name" value="HTH_XRE"/>
    <property type="match status" value="1"/>
</dbReference>